<dbReference type="AlphaFoldDB" id="A0A0E2H8H2"/>
<dbReference type="HOGENOM" id="CLU_2080673_0_0_9"/>
<evidence type="ECO:0000313" key="1">
    <source>
        <dbReference type="EMBL" id="ENZ12946.1"/>
    </source>
</evidence>
<protein>
    <submittedName>
        <fullName evidence="1">Uncharacterized protein</fullName>
    </submittedName>
</protein>
<sequence>MPALSAADLAILNGYQYPGGVNAAAVINNIQAGSGTTTSYRHNGFMVYHRTFAGRVTFFYSYDNAVPGAAVNAFLLGIGYHHSGNNVYRLERGYVYGGRTSLSVNIGGTVTEWSSNH</sequence>
<dbReference type="GeneID" id="57964331"/>
<dbReference type="EMBL" id="AGYR01000036">
    <property type="protein sequence ID" value="ENZ12946.1"/>
    <property type="molecule type" value="Genomic_DNA"/>
</dbReference>
<dbReference type="Proteomes" id="UP000013085">
    <property type="component" value="Unassembled WGS sequence"/>
</dbReference>
<reference evidence="1 2" key="1">
    <citation type="submission" date="2013-01" db="EMBL/GenBank/DDBJ databases">
        <title>The Genome Sequence of Clostridium clostridioforme 90A8.</title>
        <authorList>
            <consortium name="The Broad Institute Genome Sequencing Platform"/>
            <person name="Earl A."/>
            <person name="Ward D."/>
            <person name="Feldgarden M."/>
            <person name="Gevers D."/>
            <person name="Courvalin P."/>
            <person name="Lambert T."/>
            <person name="Walker B."/>
            <person name="Young S.K."/>
            <person name="Zeng Q."/>
            <person name="Gargeya S."/>
            <person name="Fitzgerald M."/>
            <person name="Haas B."/>
            <person name="Abouelleil A."/>
            <person name="Alvarado L."/>
            <person name="Arachchi H.M."/>
            <person name="Berlin A.M."/>
            <person name="Chapman S.B."/>
            <person name="Dewar J."/>
            <person name="Goldberg J."/>
            <person name="Griggs A."/>
            <person name="Gujja S."/>
            <person name="Hansen M."/>
            <person name="Howarth C."/>
            <person name="Imamovic A."/>
            <person name="Larimer J."/>
            <person name="McCowan C."/>
            <person name="Murphy C."/>
            <person name="Neiman D."/>
            <person name="Pearson M."/>
            <person name="Priest M."/>
            <person name="Roberts A."/>
            <person name="Saif S."/>
            <person name="Shea T."/>
            <person name="Sisk P."/>
            <person name="Sykes S."/>
            <person name="Wortman J."/>
            <person name="Nusbaum C."/>
            <person name="Birren B."/>
        </authorList>
    </citation>
    <scope>NUCLEOTIDE SEQUENCE [LARGE SCALE GENOMIC DNA]</scope>
    <source>
        <strain evidence="1 2">90A8</strain>
    </source>
</reference>
<accession>A0A0E2H8H2</accession>
<comment type="caution">
    <text evidence="1">The sequence shown here is derived from an EMBL/GenBank/DDBJ whole genome shotgun (WGS) entry which is preliminary data.</text>
</comment>
<name>A0A0E2H8H2_9FIRM</name>
<gene>
    <name evidence="1" type="ORF">HMPREF1090_03227</name>
</gene>
<proteinExistence type="predicted"/>
<evidence type="ECO:0000313" key="2">
    <source>
        <dbReference type="Proteomes" id="UP000013085"/>
    </source>
</evidence>
<organism evidence="1 2">
    <name type="scientific">[Clostridium] clostridioforme 90A8</name>
    <dbReference type="NCBI Taxonomy" id="999408"/>
    <lineage>
        <taxon>Bacteria</taxon>
        <taxon>Bacillati</taxon>
        <taxon>Bacillota</taxon>
        <taxon>Clostridia</taxon>
        <taxon>Lachnospirales</taxon>
        <taxon>Lachnospiraceae</taxon>
        <taxon>Enterocloster</taxon>
    </lineage>
</organism>
<dbReference type="RefSeq" id="WP_002584258.1">
    <property type="nucleotide sequence ID" value="NZ_KB850978.1"/>
</dbReference>